<evidence type="ECO:0000259" key="11">
    <source>
        <dbReference type="Pfam" id="PF00924"/>
    </source>
</evidence>
<feature type="transmembrane region" description="Helical" evidence="9">
    <location>
        <begin position="632"/>
        <end position="653"/>
    </location>
</feature>
<dbReference type="SUPFAM" id="SSF50182">
    <property type="entry name" value="Sm-like ribonucleoproteins"/>
    <property type="match status" value="1"/>
</dbReference>
<dbReference type="Pfam" id="PF00924">
    <property type="entry name" value="MS_channel_2nd"/>
    <property type="match status" value="1"/>
</dbReference>
<evidence type="ECO:0008006" key="17">
    <source>
        <dbReference type="Google" id="ProtNLM"/>
    </source>
</evidence>
<evidence type="ECO:0000256" key="10">
    <source>
        <dbReference type="SAM" id="SignalP"/>
    </source>
</evidence>
<feature type="chain" id="PRO_5038031372" description="Potassium efflux system protein" evidence="10">
    <location>
        <begin position="23"/>
        <end position="1159"/>
    </location>
</feature>
<dbReference type="Gene3D" id="2.30.30.60">
    <property type="match status" value="1"/>
</dbReference>
<dbReference type="Pfam" id="PF21082">
    <property type="entry name" value="MS_channel_3rd"/>
    <property type="match status" value="1"/>
</dbReference>
<dbReference type="InterPro" id="IPR011014">
    <property type="entry name" value="MscS_channel_TM-2"/>
</dbReference>
<feature type="transmembrane region" description="Helical" evidence="9">
    <location>
        <begin position="510"/>
        <end position="529"/>
    </location>
</feature>
<evidence type="ECO:0000256" key="6">
    <source>
        <dbReference type="ARBA" id="ARBA00023136"/>
    </source>
</evidence>
<evidence type="ECO:0000256" key="4">
    <source>
        <dbReference type="ARBA" id="ARBA00022692"/>
    </source>
</evidence>
<feature type="transmembrane region" description="Helical" evidence="9">
    <location>
        <begin position="594"/>
        <end position="611"/>
    </location>
</feature>
<sequence>MTFLRFTFVFLLCVFTFTVAQAQEPNSDVAPDFTAQTLEARIKALDGNADLSDEQKDQIRTSLQAAVDRLADATRQSERRLQFVTAVENADAFQAELDLELKAAQETLAAEAKPMAEMIGDDALFELEQDLNAKQSDLGEIETRLQGLQDTLNVLAARQINAPKELAEARVALSDLQTRLNALGGSGLEDVSDARRIEARARVWYRRNQIRALEQEIETLPERQELLTARRAVADIRAQILRKDVARLSSRTGQKRVNEARALRDSIAAETAALEDGHPLLASFASDNLGLADQIAKLASGAPEISQATASVRGRVVEVENDLTAATSLVKQGRLDREAGAILRRLGNQLQTPDSIRVDINSAQDKQSAAARQRIIAQEDLRDLPVGPVDFTAALTSARRDAPNVPDLTEAEQAALTDILNTRRSLLQQISKQSTARIGEVGDLLVAQGALLEKTESLQTLLDGNLLWVRSVPSVDFSFPQKVGLGAIKLFSPKNLSLALSELILMSRSFGLVVFGFLVIIGLIVRLRPRLRAEVDRRAKLVGRVKQDSAWHTPAVIAIGIINSLPLSLFFLLLGLLYGASPNPDRLIEGLADGFLYLSLFSLLFGAWIRWDREKGLFDAHFKLSSGLRRTIGVNLRWFVPVMGTFSTLLAITKDLTDTNIAEGFSVFVFILTGLSIVVFSARIIWAKLVKASEFGRDESILSRFRGPIAAVVIGMPLVTIGLAFAGYYESANQLNIRMFLTGALVLLTYVIYGAIRRAIVVAQRQIKYRQALEKRESELKARREKEAAEQRGEEMPPPPVDTAEIDVTTITRQTSKLLQTAILLAFAVLLWMIWSSLVPALSIFDGFEVWSYKTGEIDIDNKPISVAVSLWDVLQSLVIIILTFIAARNLPGFLEIFVLNRLGVDPGTRYAVTTILGYIIVAAGIIIGFNQLGLQWSQLRWIATGLSVGIGFGLQKIIANFVSGLIILFERPIRIGDYVTIGEQSGVVSKIRIRATTLNDLDNLEILIPNEALISERVTNWTLSNSITRLIVRVGIAYGSDTDRARDLMLETVRAQAKVLETPAPQVLFMGFGDSSLDFEIRVYLRNFEDRVPMRHALHTEINKTLAKAGISIPFPQRDLNIVSQEIPLEILSRAQSNANPKSREKPSAGPKGSEVEN</sequence>
<dbReference type="InterPro" id="IPR011066">
    <property type="entry name" value="MscS_channel_C_sf"/>
</dbReference>
<dbReference type="InterPro" id="IPR010920">
    <property type="entry name" value="LSM_dom_sf"/>
</dbReference>
<dbReference type="GO" id="GO:0005886">
    <property type="term" value="C:plasma membrane"/>
    <property type="evidence" value="ECO:0007669"/>
    <property type="project" value="UniProtKB-SubCell"/>
</dbReference>
<evidence type="ECO:0000259" key="12">
    <source>
        <dbReference type="Pfam" id="PF12794"/>
    </source>
</evidence>
<dbReference type="SUPFAM" id="SSF82861">
    <property type="entry name" value="Mechanosensitive channel protein MscS (YggB), transmembrane region"/>
    <property type="match status" value="1"/>
</dbReference>
<dbReference type="GO" id="GO:0008381">
    <property type="term" value="F:mechanosensitive monoatomic ion channel activity"/>
    <property type="evidence" value="ECO:0007669"/>
    <property type="project" value="UniProtKB-ARBA"/>
</dbReference>
<dbReference type="InterPro" id="IPR052702">
    <property type="entry name" value="MscS-like_channel"/>
</dbReference>
<dbReference type="InterPro" id="IPR006685">
    <property type="entry name" value="MscS_channel_2nd"/>
</dbReference>
<dbReference type="Gene3D" id="3.30.70.100">
    <property type="match status" value="1"/>
</dbReference>
<evidence type="ECO:0000313" key="16">
    <source>
        <dbReference type="Proteomes" id="UP000600865"/>
    </source>
</evidence>
<feature type="domain" description="Mechanosensitive ion channel inner membrane" evidence="12">
    <location>
        <begin position="515"/>
        <end position="851"/>
    </location>
</feature>
<dbReference type="EMBL" id="BMYV01000002">
    <property type="protein sequence ID" value="GGX68691.1"/>
    <property type="molecule type" value="Genomic_DNA"/>
</dbReference>
<keyword evidence="3" id="KW-1003">Cell membrane</keyword>
<evidence type="ECO:0000259" key="14">
    <source>
        <dbReference type="Pfam" id="PF21082"/>
    </source>
</evidence>
<evidence type="ECO:0000256" key="3">
    <source>
        <dbReference type="ARBA" id="ARBA00022475"/>
    </source>
</evidence>
<feature type="transmembrane region" description="Helical" evidence="9">
    <location>
        <begin position="665"/>
        <end position="686"/>
    </location>
</feature>
<evidence type="ECO:0000256" key="1">
    <source>
        <dbReference type="ARBA" id="ARBA00004651"/>
    </source>
</evidence>
<name>A0A918KLX8_9PROT</name>
<organism evidence="15 16">
    <name type="scientific">Litorimonas cladophorae</name>
    <dbReference type="NCBI Taxonomy" id="1220491"/>
    <lineage>
        <taxon>Bacteria</taxon>
        <taxon>Pseudomonadati</taxon>
        <taxon>Pseudomonadota</taxon>
        <taxon>Alphaproteobacteria</taxon>
        <taxon>Maricaulales</taxon>
        <taxon>Robiginitomaculaceae</taxon>
    </lineage>
</organism>
<feature type="transmembrane region" description="Helical" evidence="9">
    <location>
        <begin position="822"/>
        <end position="845"/>
    </location>
</feature>
<protein>
    <recommendedName>
        <fullName evidence="17">Potassium efflux system protein</fullName>
    </recommendedName>
</protein>
<feature type="region of interest" description="Disordered" evidence="8">
    <location>
        <begin position="783"/>
        <end position="803"/>
    </location>
</feature>
<dbReference type="Proteomes" id="UP000600865">
    <property type="component" value="Unassembled WGS sequence"/>
</dbReference>
<feature type="coiled-coil region" evidence="7">
    <location>
        <begin position="124"/>
        <end position="158"/>
    </location>
</feature>
<dbReference type="InterPro" id="IPR025692">
    <property type="entry name" value="MscS_IM_dom1"/>
</dbReference>
<keyword evidence="6 9" id="KW-0472">Membrane</keyword>
<dbReference type="AlphaFoldDB" id="A0A918KLX8"/>
<evidence type="ECO:0000256" key="2">
    <source>
        <dbReference type="ARBA" id="ARBA00008017"/>
    </source>
</evidence>
<dbReference type="PANTHER" id="PTHR30347:SF1">
    <property type="entry name" value="MECHANOSENSITIVE CHANNEL MSCK"/>
    <property type="match status" value="1"/>
</dbReference>
<keyword evidence="5 9" id="KW-1133">Transmembrane helix</keyword>
<dbReference type="PANTHER" id="PTHR30347">
    <property type="entry name" value="POTASSIUM CHANNEL RELATED"/>
    <property type="match status" value="1"/>
</dbReference>
<dbReference type="InterPro" id="IPR049278">
    <property type="entry name" value="MS_channel_C"/>
</dbReference>
<dbReference type="InterPro" id="IPR024393">
    <property type="entry name" value="MscS_porin"/>
</dbReference>
<proteinExistence type="inferred from homology"/>
<comment type="similarity">
    <text evidence="2">Belongs to the MscS (TC 1.A.23) family.</text>
</comment>
<keyword evidence="4 9" id="KW-0812">Transmembrane</keyword>
<feature type="domain" description="Mechanosensitive ion channel MscS C-terminal" evidence="14">
    <location>
        <begin position="1033"/>
        <end position="1114"/>
    </location>
</feature>
<keyword evidence="16" id="KW-1185">Reference proteome</keyword>
<keyword evidence="7" id="KW-0175">Coiled coil</keyword>
<evidence type="ECO:0000256" key="5">
    <source>
        <dbReference type="ARBA" id="ARBA00022989"/>
    </source>
</evidence>
<feature type="transmembrane region" description="Helical" evidence="9">
    <location>
        <begin position="942"/>
        <end position="970"/>
    </location>
</feature>
<dbReference type="InterPro" id="IPR023408">
    <property type="entry name" value="MscS_beta-dom_sf"/>
</dbReference>
<feature type="transmembrane region" description="Helical" evidence="9">
    <location>
        <begin position="707"/>
        <end position="729"/>
    </location>
</feature>
<feature type="transmembrane region" description="Helical" evidence="9">
    <location>
        <begin position="865"/>
        <end position="888"/>
    </location>
</feature>
<dbReference type="Gene3D" id="1.10.287.1260">
    <property type="match status" value="1"/>
</dbReference>
<accession>A0A918KLX8</accession>
<evidence type="ECO:0000256" key="8">
    <source>
        <dbReference type="SAM" id="MobiDB-lite"/>
    </source>
</evidence>
<feature type="compositionally biased region" description="Basic and acidic residues" evidence="8">
    <location>
        <begin position="783"/>
        <end position="795"/>
    </location>
</feature>
<gene>
    <name evidence="15" type="primary">aefA</name>
    <name evidence="15" type="ORF">GCM10011309_18170</name>
</gene>
<feature type="signal peptide" evidence="10">
    <location>
        <begin position="1"/>
        <end position="22"/>
    </location>
</feature>
<evidence type="ECO:0000256" key="9">
    <source>
        <dbReference type="SAM" id="Phobius"/>
    </source>
</evidence>
<feature type="region of interest" description="Disordered" evidence="8">
    <location>
        <begin position="1135"/>
        <end position="1159"/>
    </location>
</feature>
<feature type="domain" description="Mechanosensitive ion channel MscS porin" evidence="13">
    <location>
        <begin position="42"/>
        <end position="282"/>
    </location>
</feature>
<keyword evidence="10" id="KW-0732">Signal</keyword>
<feature type="transmembrane region" description="Helical" evidence="9">
    <location>
        <begin position="735"/>
        <end position="756"/>
    </location>
</feature>
<evidence type="ECO:0000256" key="7">
    <source>
        <dbReference type="SAM" id="Coils"/>
    </source>
</evidence>
<comment type="caution">
    <text evidence="15">The sequence shown here is derived from an EMBL/GenBank/DDBJ whole genome shotgun (WGS) entry which is preliminary data.</text>
</comment>
<feature type="transmembrane region" description="Helical" evidence="9">
    <location>
        <begin position="909"/>
        <end position="930"/>
    </location>
</feature>
<dbReference type="Pfam" id="PF12794">
    <property type="entry name" value="MscS_TM"/>
    <property type="match status" value="1"/>
</dbReference>
<dbReference type="RefSeq" id="WP_189584638.1">
    <property type="nucleotide sequence ID" value="NZ_BMYV01000002.1"/>
</dbReference>
<dbReference type="SUPFAM" id="SSF82689">
    <property type="entry name" value="Mechanosensitive channel protein MscS (YggB), C-terminal domain"/>
    <property type="match status" value="1"/>
</dbReference>
<comment type="subcellular location">
    <subcellularLocation>
        <location evidence="1">Cell membrane</location>
        <topology evidence="1">Multi-pass membrane protein</topology>
    </subcellularLocation>
</comment>
<feature type="transmembrane region" description="Helical" evidence="9">
    <location>
        <begin position="550"/>
        <end position="574"/>
    </location>
</feature>
<evidence type="ECO:0000259" key="13">
    <source>
        <dbReference type="Pfam" id="PF12795"/>
    </source>
</evidence>
<evidence type="ECO:0000313" key="15">
    <source>
        <dbReference type="EMBL" id="GGX68691.1"/>
    </source>
</evidence>
<feature type="domain" description="Mechanosensitive ion channel MscS" evidence="11">
    <location>
        <begin position="958"/>
        <end position="1023"/>
    </location>
</feature>
<reference evidence="15 16" key="1">
    <citation type="journal article" date="2014" name="Int. J. Syst. Evol. Microbiol.">
        <title>Complete genome sequence of Corynebacterium casei LMG S-19264T (=DSM 44701T), isolated from a smear-ripened cheese.</title>
        <authorList>
            <consortium name="US DOE Joint Genome Institute (JGI-PGF)"/>
            <person name="Walter F."/>
            <person name="Albersmeier A."/>
            <person name="Kalinowski J."/>
            <person name="Ruckert C."/>
        </authorList>
    </citation>
    <scope>NUCLEOTIDE SEQUENCE [LARGE SCALE GENOMIC DNA]</scope>
    <source>
        <strain evidence="15 16">KCTC 23968</strain>
    </source>
</reference>
<dbReference type="Pfam" id="PF12795">
    <property type="entry name" value="MscS_porin"/>
    <property type="match status" value="1"/>
</dbReference>